<dbReference type="GO" id="GO:0006310">
    <property type="term" value="P:DNA recombination"/>
    <property type="evidence" value="ECO:0007669"/>
    <property type="project" value="UniProtKB-KW"/>
</dbReference>
<dbReference type="EMBL" id="SPSG01002834">
    <property type="protein sequence ID" value="TFU74328.1"/>
    <property type="molecule type" value="Genomic_DNA"/>
</dbReference>
<evidence type="ECO:0000256" key="1">
    <source>
        <dbReference type="ARBA" id="ARBA00008857"/>
    </source>
</evidence>
<dbReference type="Pfam" id="PF00589">
    <property type="entry name" value="Phage_integrase"/>
    <property type="match status" value="1"/>
</dbReference>
<dbReference type="Gene3D" id="1.10.443.10">
    <property type="entry name" value="Intergrase catalytic core"/>
    <property type="match status" value="1"/>
</dbReference>
<dbReference type="PANTHER" id="PTHR30349">
    <property type="entry name" value="PHAGE INTEGRASE-RELATED"/>
    <property type="match status" value="1"/>
</dbReference>
<evidence type="ECO:0000256" key="7">
    <source>
        <dbReference type="SAM" id="MobiDB-lite"/>
    </source>
</evidence>
<dbReference type="AlphaFoldDB" id="A0A9X8VEV3"/>
<feature type="region of interest" description="Disordered" evidence="7">
    <location>
        <begin position="189"/>
        <end position="215"/>
    </location>
</feature>
<reference evidence="9" key="1">
    <citation type="submission" date="2019-03" db="EMBL/GenBank/DDBJ databases">
        <title>Serratia marcescens strain N2 draft genome.</title>
        <authorList>
            <person name="Yassin A."/>
            <person name="El-Kenawy N."/>
            <person name="Youssef N.H."/>
        </authorList>
    </citation>
    <scope>NUCLEOTIDE SEQUENCE [LARGE SCALE GENOMIC DNA]</scope>
    <source>
        <strain evidence="9">N2</strain>
    </source>
</reference>
<dbReference type="InterPro" id="IPR050090">
    <property type="entry name" value="Tyrosine_recombinase_XerCD"/>
</dbReference>
<comment type="caution">
    <text evidence="9">The sequence shown here is derived from an EMBL/GenBank/DDBJ whole genome shotgun (WGS) entry which is preliminary data.</text>
</comment>
<keyword evidence="4" id="KW-0805">Transcription regulation</keyword>
<dbReference type="InterPro" id="IPR011010">
    <property type="entry name" value="DNA_brk_join_enz"/>
</dbReference>
<evidence type="ECO:0000256" key="4">
    <source>
        <dbReference type="ARBA" id="ARBA00023015"/>
    </source>
</evidence>
<dbReference type="GO" id="GO:0003677">
    <property type="term" value="F:DNA binding"/>
    <property type="evidence" value="ECO:0007669"/>
    <property type="project" value="InterPro"/>
</dbReference>
<dbReference type="PROSITE" id="PS51898">
    <property type="entry name" value="TYR_RECOMBINASE"/>
    <property type="match status" value="1"/>
</dbReference>
<protein>
    <submittedName>
        <fullName evidence="9">Transcriptional regulator</fullName>
    </submittedName>
</protein>
<feature type="compositionally biased region" description="Polar residues" evidence="7">
    <location>
        <begin position="196"/>
        <end position="206"/>
    </location>
</feature>
<dbReference type="NCBIfam" id="NF007370">
    <property type="entry name" value="PRK09870.1"/>
    <property type="match status" value="1"/>
</dbReference>
<organism evidence="9">
    <name type="scientific">Serratia marcescens</name>
    <dbReference type="NCBI Taxonomy" id="615"/>
    <lineage>
        <taxon>Bacteria</taxon>
        <taxon>Pseudomonadati</taxon>
        <taxon>Pseudomonadota</taxon>
        <taxon>Gammaproteobacteria</taxon>
        <taxon>Enterobacterales</taxon>
        <taxon>Yersiniaceae</taxon>
        <taxon>Serratia</taxon>
    </lineage>
</organism>
<name>A0A9X8VEV3_SERMA</name>
<sequence length="215" mass="25250">MKQRKYLTSDEVFSLLQEAENKITSHRDYCMIYMTYIHGLRASELTGLTLSDYDPLSRKLRITRLKGGFNTIHPVIEEEHHLLQRWLTERKRYVQQDVPWLFITRKGQRLSRQRVYTLVRQYGDAAQLPVRVHPHMLRHACGYSLAERGNDTRLIQDYLGHRNIRHTVIYTASNAERFHVAWNGESGFEDMEKEPTSSNPTVTSISHRLRQGGKN</sequence>
<dbReference type="GO" id="GO:0015074">
    <property type="term" value="P:DNA integration"/>
    <property type="evidence" value="ECO:0007669"/>
    <property type="project" value="UniProtKB-KW"/>
</dbReference>
<keyword evidence="2" id="KW-1029">Fimbrium biogenesis</keyword>
<evidence type="ECO:0000256" key="5">
    <source>
        <dbReference type="ARBA" id="ARBA00023163"/>
    </source>
</evidence>
<keyword evidence="3" id="KW-0229">DNA integration</keyword>
<evidence type="ECO:0000256" key="6">
    <source>
        <dbReference type="ARBA" id="ARBA00023172"/>
    </source>
</evidence>
<evidence type="ECO:0000259" key="8">
    <source>
        <dbReference type="PROSITE" id="PS51898"/>
    </source>
</evidence>
<keyword evidence="6" id="KW-0233">DNA recombination</keyword>
<evidence type="ECO:0000256" key="2">
    <source>
        <dbReference type="ARBA" id="ARBA00022558"/>
    </source>
</evidence>
<feature type="domain" description="Tyr recombinase" evidence="8">
    <location>
        <begin position="2"/>
        <end position="183"/>
    </location>
</feature>
<evidence type="ECO:0000256" key="3">
    <source>
        <dbReference type="ARBA" id="ARBA00022908"/>
    </source>
</evidence>
<proteinExistence type="inferred from homology"/>
<dbReference type="InterPro" id="IPR013762">
    <property type="entry name" value="Integrase-like_cat_sf"/>
</dbReference>
<dbReference type="RefSeq" id="WP_147839092.1">
    <property type="nucleotide sequence ID" value="NZ_SPSG02000043.1"/>
</dbReference>
<accession>A0A9X8VEV3</accession>
<gene>
    <name evidence="9" type="ORF">E0L31_21170</name>
</gene>
<keyword evidence="5" id="KW-0804">Transcription</keyword>
<dbReference type="SUPFAM" id="SSF56349">
    <property type="entry name" value="DNA breaking-rejoining enzymes"/>
    <property type="match status" value="1"/>
</dbReference>
<dbReference type="PANTHER" id="PTHR30349:SF62">
    <property type="entry name" value="TYPE 1 FIMBRIAE REGULATORY PROTEIN FIMB-RELATED"/>
    <property type="match status" value="1"/>
</dbReference>
<comment type="similarity">
    <text evidence="1">Belongs to the 'phage' integrase family.</text>
</comment>
<evidence type="ECO:0000313" key="9">
    <source>
        <dbReference type="EMBL" id="TFU74328.1"/>
    </source>
</evidence>
<dbReference type="InterPro" id="IPR002104">
    <property type="entry name" value="Integrase_catalytic"/>
</dbReference>